<dbReference type="EMBL" id="CP094534">
    <property type="protein sequence ID" value="UOE34499.1"/>
    <property type="molecule type" value="Genomic_DNA"/>
</dbReference>
<protein>
    <submittedName>
        <fullName evidence="1">Uncharacterized protein</fullName>
    </submittedName>
</protein>
<evidence type="ECO:0000313" key="1">
    <source>
        <dbReference type="EMBL" id="UOE34499.1"/>
    </source>
</evidence>
<keyword evidence="2" id="KW-1185">Reference proteome</keyword>
<organism evidence="1 2">
    <name type="scientific">Hymenobacter monticola</name>
    <dbReference type="NCBI Taxonomy" id="1705399"/>
    <lineage>
        <taxon>Bacteria</taxon>
        <taxon>Pseudomonadati</taxon>
        <taxon>Bacteroidota</taxon>
        <taxon>Cytophagia</taxon>
        <taxon>Cytophagales</taxon>
        <taxon>Hymenobacteraceae</taxon>
        <taxon>Hymenobacter</taxon>
    </lineage>
</organism>
<sequence length="159" mass="17289">MEKPTGVTRSAFSVLLKVNSSCNMSDHSVAPLQDITTSKYKVGQVWAYQTRSNEPHSVITIVKVELQHGTAVAVHIHVDGLNLKPADPGGIPGTTASHLPFSEEALDASVTNMVDHVVVLPDFEEGYMMWREAFLEGKAGIFSLTVAEVMDFIESTMSN</sequence>
<accession>A0ABY4B6T3</accession>
<dbReference type="RefSeq" id="WP_243515620.1">
    <property type="nucleotide sequence ID" value="NZ_CP094534.1"/>
</dbReference>
<reference evidence="1 2" key="1">
    <citation type="submission" date="2022-03" db="EMBL/GenBank/DDBJ databases">
        <title>Hymenobactersp. isolated from the air.</title>
        <authorList>
            <person name="Won M."/>
            <person name="Kwon S.-W."/>
        </authorList>
    </citation>
    <scope>NUCLEOTIDE SEQUENCE [LARGE SCALE GENOMIC DNA]</scope>
    <source>
        <strain evidence="1 2">KACC 22596</strain>
    </source>
</reference>
<gene>
    <name evidence="1" type="ORF">MTP16_02315</name>
</gene>
<evidence type="ECO:0000313" key="2">
    <source>
        <dbReference type="Proteomes" id="UP000831390"/>
    </source>
</evidence>
<name>A0ABY4B6T3_9BACT</name>
<dbReference type="Proteomes" id="UP000831390">
    <property type="component" value="Chromosome"/>
</dbReference>
<proteinExistence type="predicted"/>